<name>A0A444UKM5_ACIRT</name>
<proteinExistence type="predicted"/>
<gene>
    <name evidence="1" type="ORF">EOD39_12642</name>
</gene>
<organism evidence="1 2">
    <name type="scientific">Acipenser ruthenus</name>
    <name type="common">Sterlet sturgeon</name>
    <dbReference type="NCBI Taxonomy" id="7906"/>
    <lineage>
        <taxon>Eukaryota</taxon>
        <taxon>Metazoa</taxon>
        <taxon>Chordata</taxon>
        <taxon>Craniata</taxon>
        <taxon>Vertebrata</taxon>
        <taxon>Euteleostomi</taxon>
        <taxon>Actinopterygii</taxon>
        <taxon>Chondrostei</taxon>
        <taxon>Acipenseriformes</taxon>
        <taxon>Acipenseridae</taxon>
        <taxon>Acipenser</taxon>
    </lineage>
</organism>
<comment type="caution">
    <text evidence="1">The sequence shown here is derived from an EMBL/GenBank/DDBJ whole genome shotgun (WGS) entry which is preliminary data.</text>
</comment>
<evidence type="ECO:0000313" key="1">
    <source>
        <dbReference type="EMBL" id="RXM35742.1"/>
    </source>
</evidence>
<reference evidence="1 2" key="1">
    <citation type="submission" date="2019-01" db="EMBL/GenBank/DDBJ databases">
        <title>Draft Genome and Complete Hox-Cluster Characterization of the Sterlet Sturgeon (Acipenser ruthenus).</title>
        <authorList>
            <person name="Wei Q."/>
        </authorList>
    </citation>
    <scope>NUCLEOTIDE SEQUENCE [LARGE SCALE GENOMIC DNA]</scope>
    <source>
        <strain evidence="1">WHYD16114868_AA</strain>
        <tissue evidence="1">Blood</tissue>
    </source>
</reference>
<dbReference type="Proteomes" id="UP000289886">
    <property type="component" value="Unassembled WGS sequence"/>
</dbReference>
<evidence type="ECO:0000313" key="2">
    <source>
        <dbReference type="Proteomes" id="UP000289886"/>
    </source>
</evidence>
<protein>
    <submittedName>
        <fullName evidence="1">Uncharacterized protein</fullName>
    </submittedName>
</protein>
<accession>A0A444UKM5</accession>
<sequence length="91" mass="9734">MEKGSQMEEALPWCLVCAEPGHYTRFCHIQGEVVLPPAKRKEDEELLVPEVSEGGAACLSARGGGQLGNLPQRSQGLKLVPHLRGVGALCV</sequence>
<dbReference type="EMBL" id="SCEB01214368">
    <property type="protein sequence ID" value="RXM35742.1"/>
    <property type="molecule type" value="Genomic_DNA"/>
</dbReference>
<dbReference type="AlphaFoldDB" id="A0A444UKM5"/>
<keyword evidence="2" id="KW-1185">Reference proteome</keyword>